<evidence type="ECO:0000256" key="2">
    <source>
        <dbReference type="ARBA" id="ARBA00022741"/>
    </source>
</evidence>
<dbReference type="HAMAP" id="MF_02040">
    <property type="entry name" value="Mrp_NBP35"/>
    <property type="match status" value="1"/>
</dbReference>
<dbReference type="FunFam" id="3.40.50.300:FF:001119">
    <property type="entry name" value="Iron-sulfur cluster carrier protein"/>
    <property type="match status" value="1"/>
</dbReference>
<dbReference type="GO" id="GO:0016887">
    <property type="term" value="F:ATP hydrolysis activity"/>
    <property type="evidence" value="ECO:0007669"/>
    <property type="project" value="UniProtKB-UniRule"/>
</dbReference>
<evidence type="ECO:0000256" key="6">
    <source>
        <dbReference type="HAMAP-Rule" id="MF_02040"/>
    </source>
</evidence>
<dbReference type="InterPro" id="IPR019591">
    <property type="entry name" value="Mrp/NBP35_ATP-bd"/>
</dbReference>
<evidence type="ECO:0000256" key="1">
    <source>
        <dbReference type="ARBA" id="ARBA00022723"/>
    </source>
</evidence>
<dbReference type="PANTHER" id="PTHR42961">
    <property type="entry name" value="IRON-SULFUR PROTEIN NUBPL"/>
    <property type="match status" value="1"/>
</dbReference>
<dbReference type="eggNOG" id="COG0489">
    <property type="taxonomic scope" value="Bacteria"/>
</dbReference>
<comment type="similarity">
    <text evidence="6">Belongs to the Mrp/NBP35 ATP-binding proteins family.</text>
</comment>
<protein>
    <recommendedName>
        <fullName evidence="6">Iron-sulfur cluster carrier protein</fullName>
    </recommendedName>
</protein>
<dbReference type="GO" id="GO:0005524">
    <property type="term" value="F:ATP binding"/>
    <property type="evidence" value="ECO:0007669"/>
    <property type="project" value="UniProtKB-UniRule"/>
</dbReference>
<dbReference type="Gene3D" id="3.40.50.300">
    <property type="entry name" value="P-loop containing nucleotide triphosphate hydrolases"/>
    <property type="match status" value="1"/>
</dbReference>
<keyword evidence="5 6" id="KW-0411">Iron-sulfur</keyword>
<evidence type="ECO:0000313" key="7">
    <source>
        <dbReference type="EMBL" id="AFV12445.1"/>
    </source>
</evidence>
<dbReference type="GO" id="GO:0051539">
    <property type="term" value="F:4 iron, 4 sulfur cluster binding"/>
    <property type="evidence" value="ECO:0007669"/>
    <property type="project" value="TreeGrafter"/>
</dbReference>
<dbReference type="GO" id="GO:0016226">
    <property type="term" value="P:iron-sulfur cluster assembly"/>
    <property type="evidence" value="ECO:0007669"/>
    <property type="project" value="InterPro"/>
</dbReference>
<comment type="function">
    <text evidence="6">Binds and transfers iron-sulfur (Fe-S) clusters to target apoproteins. Can hydrolyze ATP.</text>
</comment>
<comment type="subunit">
    <text evidence="6">Homodimer.</text>
</comment>
<keyword evidence="8" id="KW-1185">Reference proteome</keyword>
<dbReference type="Pfam" id="PF10609">
    <property type="entry name" value="ParA"/>
    <property type="match status" value="1"/>
</dbReference>
<dbReference type="GO" id="GO:0140663">
    <property type="term" value="F:ATP-dependent FeS chaperone activity"/>
    <property type="evidence" value="ECO:0007669"/>
    <property type="project" value="InterPro"/>
</dbReference>
<proteinExistence type="inferred from homology"/>
<dbReference type="InterPro" id="IPR033756">
    <property type="entry name" value="YlxH/NBP35"/>
</dbReference>
<dbReference type="CDD" id="cd02037">
    <property type="entry name" value="Mrp_NBP35"/>
    <property type="match status" value="1"/>
</dbReference>
<reference evidence="7 8" key="1">
    <citation type="journal article" date="2012" name="BMC Genomics">
        <title>Genome-guided analysis of physiological and morphological traits of the fermentative acetate oxidizer Thermacetogenium phaeum.</title>
        <authorList>
            <person name="Oehler D."/>
            <person name="Poehlein A."/>
            <person name="Leimbach A."/>
            <person name="Muller N."/>
            <person name="Daniel R."/>
            <person name="Gottschalk G."/>
            <person name="Schink B."/>
        </authorList>
    </citation>
    <scope>NUCLEOTIDE SEQUENCE [LARGE SCALE GENOMIC DNA]</scope>
    <source>
        <strain evidence="8">ATCC BAA-254 / DSM 26808 / PB</strain>
    </source>
</reference>
<dbReference type="Proteomes" id="UP000000467">
    <property type="component" value="Chromosome"/>
</dbReference>
<evidence type="ECO:0000313" key="8">
    <source>
        <dbReference type="Proteomes" id="UP000000467"/>
    </source>
</evidence>
<keyword evidence="3 6" id="KW-0067">ATP-binding</keyword>
<dbReference type="PANTHER" id="PTHR42961:SF2">
    <property type="entry name" value="IRON-SULFUR PROTEIN NUBPL"/>
    <property type="match status" value="1"/>
</dbReference>
<dbReference type="InterPro" id="IPR027417">
    <property type="entry name" value="P-loop_NTPase"/>
</dbReference>
<sequence>MSKKESACDSCPSKSENCEAGCDRKNMIKPQEGIKSVIAVMSGKGGVGKSTVTALLAGFMAKKGHEVGILDGDITGPSIPRLLGLKGGRIGAGQRGLIPYRTELGVKVMSLNLFFEREDEAVIWRGPMLAGAVKQFWEDVDWGELDFLFVDLPPGTGDVPLTVLQSLPLDGVIIVFSPQDLAIMIVKKALRMVRTLDVPVIGFVENMAYLECPECGKVIYPYGKPKGSQVSEETGVPVLATLPIQPSYTSFGDQGKLEMLETPEFEQLADRLEKVAACGSEAISNN</sequence>
<dbReference type="KEGG" id="tpz:Tph_c22550"/>
<dbReference type="STRING" id="1089553.Tph_c22550"/>
<evidence type="ECO:0000256" key="4">
    <source>
        <dbReference type="ARBA" id="ARBA00023004"/>
    </source>
</evidence>
<organism evidence="7 8">
    <name type="scientific">Thermacetogenium phaeum (strain ATCC BAA-254 / DSM 26808 / PB)</name>
    <dbReference type="NCBI Taxonomy" id="1089553"/>
    <lineage>
        <taxon>Bacteria</taxon>
        <taxon>Bacillati</taxon>
        <taxon>Bacillota</taxon>
        <taxon>Clostridia</taxon>
        <taxon>Thermoanaerobacterales</taxon>
        <taxon>Thermoanaerobacteraceae</taxon>
        <taxon>Thermacetogenium</taxon>
    </lineage>
</organism>
<dbReference type="InterPro" id="IPR044304">
    <property type="entry name" value="NUBPL-like"/>
</dbReference>
<dbReference type="AlphaFoldDB" id="K4LKG3"/>
<keyword evidence="6" id="KW-0378">Hydrolase</keyword>
<evidence type="ECO:0000256" key="5">
    <source>
        <dbReference type="ARBA" id="ARBA00023014"/>
    </source>
</evidence>
<gene>
    <name evidence="7" type="ordered locus">Tph_c22550</name>
</gene>
<keyword evidence="1 6" id="KW-0479">Metal-binding</keyword>
<name>K4LKG3_THEPS</name>
<dbReference type="SUPFAM" id="SSF52540">
    <property type="entry name" value="P-loop containing nucleoside triphosphate hydrolases"/>
    <property type="match status" value="1"/>
</dbReference>
<dbReference type="HOGENOM" id="CLU_024839_0_2_9"/>
<dbReference type="GO" id="GO:0046872">
    <property type="term" value="F:metal ion binding"/>
    <property type="evidence" value="ECO:0007669"/>
    <property type="project" value="UniProtKB-KW"/>
</dbReference>
<evidence type="ECO:0000256" key="3">
    <source>
        <dbReference type="ARBA" id="ARBA00022840"/>
    </source>
</evidence>
<dbReference type="EMBL" id="CP003732">
    <property type="protein sequence ID" value="AFV12445.1"/>
    <property type="molecule type" value="Genomic_DNA"/>
</dbReference>
<keyword evidence="4 6" id="KW-0408">Iron</keyword>
<keyword evidence="2 6" id="KW-0547">Nucleotide-binding</keyword>
<accession>K4LKG3</accession>
<dbReference type="RefSeq" id="WP_015051317.1">
    <property type="nucleotide sequence ID" value="NC_018870.1"/>
</dbReference>
<feature type="binding site" evidence="6">
    <location>
        <begin position="43"/>
        <end position="50"/>
    </location>
    <ligand>
        <name>ATP</name>
        <dbReference type="ChEBI" id="CHEBI:30616"/>
    </ligand>
</feature>